<name>A0A0B4XPJ9_9GAMM</name>
<proteinExistence type="predicted"/>
<dbReference type="KEGG" id="apac:S7S_13445"/>
<reference evidence="1 2" key="1">
    <citation type="journal article" date="2012" name="J. Bacteriol.">
        <title>Genome sequence of an alkane-degrading bacterium, Alcanivorax pacificus type strain W11-5, isolated from deep sea sediment.</title>
        <authorList>
            <person name="Lai Q."/>
            <person name="Shao Z."/>
        </authorList>
    </citation>
    <scope>NUCLEOTIDE SEQUENCE [LARGE SCALE GENOMIC DNA]</scope>
    <source>
        <strain evidence="1 2">W11-5</strain>
    </source>
</reference>
<organism evidence="1 2">
    <name type="scientific">Isoalcanivorax pacificus W11-5</name>
    <dbReference type="NCBI Taxonomy" id="391936"/>
    <lineage>
        <taxon>Bacteria</taxon>
        <taxon>Pseudomonadati</taxon>
        <taxon>Pseudomonadota</taxon>
        <taxon>Gammaproteobacteria</taxon>
        <taxon>Oceanospirillales</taxon>
        <taxon>Alcanivoracaceae</taxon>
        <taxon>Isoalcanivorax</taxon>
    </lineage>
</organism>
<dbReference type="AlphaFoldDB" id="A0A0B4XPJ9"/>
<accession>A0A0B4XPJ9</accession>
<dbReference type="EMBL" id="CP004387">
    <property type="protein sequence ID" value="AJD49101.1"/>
    <property type="molecule type" value="Genomic_DNA"/>
</dbReference>
<evidence type="ECO:0000313" key="1">
    <source>
        <dbReference type="EMBL" id="AJD49101.1"/>
    </source>
</evidence>
<dbReference type="InterPro" id="IPR016181">
    <property type="entry name" value="Acyl_CoA_acyltransferase"/>
</dbReference>
<dbReference type="HOGENOM" id="CLU_036032_1_0_6"/>
<evidence type="ECO:0008006" key="3">
    <source>
        <dbReference type="Google" id="ProtNLM"/>
    </source>
</evidence>
<dbReference type="PANTHER" id="PTHR47017">
    <property type="entry name" value="ACYL-COA"/>
    <property type="match status" value="1"/>
</dbReference>
<protein>
    <recommendedName>
        <fullName evidence="3">GNAT family N-acetyltransferase</fullName>
    </recommendedName>
</protein>
<dbReference type="InterPro" id="IPR007434">
    <property type="entry name" value="FemAB-like"/>
</dbReference>
<dbReference type="STRING" id="391936.S7S_13445"/>
<evidence type="ECO:0000313" key="2">
    <source>
        <dbReference type="Proteomes" id="UP000006764"/>
    </source>
</evidence>
<keyword evidence="2" id="KW-1185">Reference proteome</keyword>
<dbReference type="PANTHER" id="PTHR47017:SF1">
    <property type="entry name" value="ACYL-COA"/>
    <property type="match status" value="1"/>
</dbReference>
<dbReference type="Gene3D" id="3.40.630.30">
    <property type="match status" value="1"/>
</dbReference>
<gene>
    <name evidence="1" type="ORF">S7S_13445</name>
</gene>
<dbReference type="SUPFAM" id="SSF55729">
    <property type="entry name" value="Acyl-CoA N-acyltransferases (Nat)"/>
    <property type="match status" value="1"/>
</dbReference>
<sequence>MPEYPFLRQDWLQAFVSSGAVAPAGPGDGSGWQDLSVRDARGEYLLPLYRKLHSWGEYVFDQSWARAYARHGLDYYPKLITAVPYTPITGPRWVLPPGVTDAAGWLWPQVEAALADRQASGWHLLFPDDRARQALADLPLVARQACHFRWFNRDYRSFDDFLAALVSRKRKSLRRERVRITEQGLRIERAAGEAIPDDWWQAFYPCYADTYLRRGQAPYLSEGFFRALRAHLPGQLMLVAAFDDDPTLPVAMALYLFDDERLYGRYWGALRDYDALHFELCYYQGIEFSIERGLQEFDPGVQGEHKLLRGFEPVITWSLHHLVEPAFQRAVAEFCREEAVAVAAYQAEARTLLPFRHP</sequence>
<dbReference type="Pfam" id="PF04339">
    <property type="entry name" value="FemAB_like"/>
    <property type="match status" value="1"/>
</dbReference>
<dbReference type="Proteomes" id="UP000006764">
    <property type="component" value="Chromosome"/>
</dbReference>